<dbReference type="GO" id="GO:0061579">
    <property type="term" value="F:N-acyl homoserine lactone synthase activity"/>
    <property type="evidence" value="ECO:0007669"/>
    <property type="project" value="UniProtKB-UniRule"/>
</dbReference>
<dbReference type="PANTHER" id="PTHR39322">
    <property type="entry name" value="ACYL-HOMOSERINE-LACTONE SYNTHASE"/>
    <property type="match status" value="1"/>
</dbReference>
<evidence type="ECO:0000256" key="4">
    <source>
        <dbReference type="ARBA" id="ARBA00022929"/>
    </source>
</evidence>
<keyword evidence="2 6" id="KW-0808">Transferase</keyword>
<evidence type="ECO:0000313" key="8">
    <source>
        <dbReference type="Proteomes" id="UP000037446"/>
    </source>
</evidence>
<comment type="caution">
    <text evidence="7">The sequence shown here is derived from an EMBL/GenBank/DDBJ whole genome shotgun (WGS) entry which is preliminary data.</text>
</comment>
<dbReference type="PATRIC" id="fig|1306953.7.peg.1636"/>
<keyword evidence="4 5" id="KW-0071">Autoinducer synthesis</keyword>
<dbReference type="InterPro" id="IPR016181">
    <property type="entry name" value="Acyl_CoA_acyltransferase"/>
</dbReference>
<gene>
    <name evidence="7" type="ORF">J121_1594</name>
</gene>
<evidence type="ECO:0000256" key="6">
    <source>
        <dbReference type="RuleBase" id="RU361135"/>
    </source>
</evidence>
<comment type="catalytic activity">
    <reaction evidence="6">
        <text>a fatty acyl-[ACP] + S-adenosyl-L-methionine = an N-acyl-L-homoserine lactone + S-methyl-5'-thioadenosine + holo-[ACP] + H(+)</text>
        <dbReference type="Rhea" id="RHEA:10096"/>
        <dbReference type="Rhea" id="RHEA-COMP:9685"/>
        <dbReference type="Rhea" id="RHEA-COMP:14125"/>
        <dbReference type="ChEBI" id="CHEBI:15378"/>
        <dbReference type="ChEBI" id="CHEBI:17509"/>
        <dbReference type="ChEBI" id="CHEBI:55474"/>
        <dbReference type="ChEBI" id="CHEBI:59789"/>
        <dbReference type="ChEBI" id="CHEBI:64479"/>
        <dbReference type="ChEBI" id="CHEBI:138651"/>
        <dbReference type="EC" id="2.3.1.184"/>
    </reaction>
</comment>
<sequence>MFEARKRVFVDLLNWDVPVLDDAYEIDQFDTPDASYLVLTDGEGRHRASARLLRTDGAHILGELFPCLCDGPIPSRYDFREITRFCIEPTLSRFERRTARDQLVTALADHALKTGLSGYTAVANRVWFRQIESFGWQCRTLGGGCRIDGEDLVALQIDIDCDTPDDLARGGIYRKGAYRVAEAASEVVS</sequence>
<evidence type="ECO:0000256" key="5">
    <source>
        <dbReference type="PROSITE-ProRule" id="PRU00533"/>
    </source>
</evidence>
<accession>A0A0L1KAU7</accession>
<dbReference type="PRINTS" id="PR01549">
    <property type="entry name" value="AUTOINDCRSYN"/>
</dbReference>
<dbReference type="AlphaFoldDB" id="A0A0L1KAU7"/>
<dbReference type="GO" id="GO:0009372">
    <property type="term" value="P:quorum sensing"/>
    <property type="evidence" value="ECO:0007669"/>
    <property type="project" value="UniProtKB-UniRule"/>
</dbReference>
<dbReference type="EMBL" id="JYNE01000028">
    <property type="protein sequence ID" value="KNH00967.1"/>
    <property type="molecule type" value="Genomic_DNA"/>
</dbReference>
<dbReference type="PROSITE" id="PS51187">
    <property type="entry name" value="AUTOINDUCER_SYNTH_2"/>
    <property type="match status" value="1"/>
</dbReference>
<organism evidence="7 8">
    <name type="scientific">Qipengyuania citrea LAMA 915</name>
    <dbReference type="NCBI Taxonomy" id="1306953"/>
    <lineage>
        <taxon>Bacteria</taxon>
        <taxon>Pseudomonadati</taxon>
        <taxon>Pseudomonadota</taxon>
        <taxon>Alphaproteobacteria</taxon>
        <taxon>Sphingomonadales</taxon>
        <taxon>Erythrobacteraceae</taxon>
        <taxon>Qipengyuania</taxon>
    </lineage>
</organism>
<dbReference type="Pfam" id="PF00765">
    <property type="entry name" value="Autoind_synth"/>
    <property type="match status" value="1"/>
</dbReference>
<dbReference type="RefSeq" id="WP_228135325.1">
    <property type="nucleotide sequence ID" value="NZ_JYNE01000028.1"/>
</dbReference>
<dbReference type="STRING" id="1306953.J121_1594"/>
<evidence type="ECO:0000256" key="3">
    <source>
        <dbReference type="ARBA" id="ARBA00022691"/>
    </source>
</evidence>
<comment type="similarity">
    <text evidence="5 6">Belongs to the autoinducer synthase family.</text>
</comment>
<dbReference type="PANTHER" id="PTHR39322:SF1">
    <property type="entry name" value="ISOVALERYL-HOMOSERINE LACTONE SYNTHASE"/>
    <property type="match status" value="1"/>
</dbReference>
<keyword evidence="3 6" id="KW-0949">S-adenosyl-L-methionine</keyword>
<evidence type="ECO:0000313" key="7">
    <source>
        <dbReference type="EMBL" id="KNH00967.1"/>
    </source>
</evidence>
<dbReference type="GO" id="GO:0007165">
    <property type="term" value="P:signal transduction"/>
    <property type="evidence" value="ECO:0007669"/>
    <property type="project" value="TreeGrafter"/>
</dbReference>
<proteinExistence type="inferred from homology"/>
<name>A0A0L1KAU7_9SPHN</name>
<evidence type="ECO:0000256" key="1">
    <source>
        <dbReference type="ARBA" id="ARBA00022654"/>
    </source>
</evidence>
<evidence type="ECO:0000256" key="2">
    <source>
        <dbReference type="ARBA" id="ARBA00022679"/>
    </source>
</evidence>
<reference evidence="7" key="1">
    <citation type="submission" date="2015-02" db="EMBL/GenBank/DDBJ databases">
        <authorList>
            <person name="Chooi Y.-H."/>
        </authorList>
    </citation>
    <scope>NUCLEOTIDE SEQUENCE [LARGE SCALE GENOMIC DNA]</scope>
    <source>
        <strain evidence="7">LAMA 915</strain>
    </source>
</reference>
<protein>
    <recommendedName>
        <fullName evidence="6">Acyl-homoserine-lactone synthase</fullName>
        <ecNumber evidence="6">2.3.1.184</ecNumber>
    </recommendedName>
    <alternativeName>
        <fullName evidence="6">Autoinducer synthesis protein</fullName>
    </alternativeName>
</protein>
<keyword evidence="1 5" id="KW-0673">Quorum sensing</keyword>
<dbReference type="InterPro" id="IPR001690">
    <property type="entry name" value="Autoind_synthase"/>
</dbReference>
<dbReference type="Gene3D" id="3.40.630.30">
    <property type="match status" value="1"/>
</dbReference>
<dbReference type="SUPFAM" id="SSF55729">
    <property type="entry name" value="Acyl-CoA N-acyltransferases (Nat)"/>
    <property type="match status" value="1"/>
</dbReference>
<dbReference type="EC" id="2.3.1.184" evidence="6"/>
<dbReference type="Proteomes" id="UP000037446">
    <property type="component" value="Unassembled WGS sequence"/>
</dbReference>